<feature type="signal peptide" evidence="1">
    <location>
        <begin position="1"/>
        <end position="23"/>
    </location>
</feature>
<keyword evidence="1" id="KW-0732">Signal</keyword>
<proteinExistence type="predicted"/>
<evidence type="ECO:0000313" key="3">
    <source>
        <dbReference type="Proteomes" id="UP000243887"/>
    </source>
</evidence>
<feature type="chain" id="PRO_5017300334" evidence="1">
    <location>
        <begin position="24"/>
        <end position="117"/>
    </location>
</feature>
<accession>A0A1I3PPB9</accession>
<evidence type="ECO:0000313" key="2">
    <source>
        <dbReference type="EMBL" id="SFJ23352.1"/>
    </source>
</evidence>
<name>A0A1I3PPB9_9FLAO</name>
<dbReference type="Proteomes" id="UP000243887">
    <property type="component" value="Unassembled WGS sequence"/>
</dbReference>
<reference evidence="3" key="1">
    <citation type="submission" date="2016-10" db="EMBL/GenBank/DDBJ databases">
        <authorList>
            <person name="Varghese N."/>
            <person name="Submissions S."/>
        </authorList>
    </citation>
    <scope>NUCLEOTIDE SEQUENCE [LARGE SCALE GENOMIC DNA]</scope>
    <source>
        <strain evidence="3">DSM 26542</strain>
    </source>
</reference>
<organism evidence="2 3">
    <name type="scientific">Myroides guanonis</name>
    <dbReference type="NCBI Taxonomy" id="1150112"/>
    <lineage>
        <taxon>Bacteria</taxon>
        <taxon>Pseudomonadati</taxon>
        <taxon>Bacteroidota</taxon>
        <taxon>Flavobacteriia</taxon>
        <taxon>Flavobacteriales</taxon>
        <taxon>Flavobacteriaceae</taxon>
        <taxon>Myroides</taxon>
    </lineage>
</organism>
<gene>
    <name evidence="2" type="ORF">SAMN04487893_104196</name>
</gene>
<dbReference type="AlphaFoldDB" id="A0A1I3PPB9"/>
<dbReference type="EMBL" id="FORU01000004">
    <property type="protein sequence ID" value="SFJ23352.1"/>
    <property type="molecule type" value="Genomic_DNA"/>
</dbReference>
<dbReference type="RefSeq" id="WP_090678485.1">
    <property type="nucleotide sequence ID" value="NZ_FORU01000004.1"/>
</dbReference>
<protein>
    <submittedName>
        <fullName evidence="2">Uncharacterized protein</fullName>
    </submittedName>
</protein>
<keyword evidence="3" id="KW-1185">Reference proteome</keyword>
<evidence type="ECO:0000256" key="1">
    <source>
        <dbReference type="SAM" id="SignalP"/>
    </source>
</evidence>
<sequence>MKHLFKFIVALGVFTMTIGSGFAMDNNPPAEPVKTTVEMEVAEEAPQQVLVGYGFKDAFGNCFFLMPGNPPTGCSVNNPGPACTITIGGVAYPLHQFTRATAISPWICGDLIRQPLS</sequence>